<dbReference type="PROSITE" id="PS50103">
    <property type="entry name" value="ZF_C3H1"/>
    <property type="match status" value="1"/>
</dbReference>
<accession>A0AAV0UWF8</accession>
<reference evidence="9" key="1">
    <citation type="submission" date="2022-12" db="EMBL/GenBank/DDBJ databases">
        <authorList>
            <person name="Webb A."/>
        </authorList>
    </citation>
    <scope>NUCLEOTIDE SEQUENCE</scope>
    <source>
        <strain evidence="9">Pd1</strain>
    </source>
</reference>
<evidence type="ECO:0000313" key="9">
    <source>
        <dbReference type="EMBL" id="CAI5740603.1"/>
    </source>
</evidence>
<dbReference type="EMBL" id="CANTFM010001523">
    <property type="protein sequence ID" value="CAI5740603.1"/>
    <property type="molecule type" value="Genomic_DNA"/>
</dbReference>
<dbReference type="Proteomes" id="UP001162029">
    <property type="component" value="Unassembled WGS sequence"/>
</dbReference>
<comment type="caution">
    <text evidence="9">The sequence shown here is derived from an EMBL/GenBank/DDBJ whole genome shotgun (WGS) entry which is preliminary data.</text>
</comment>
<evidence type="ECO:0000259" key="8">
    <source>
        <dbReference type="PROSITE" id="PS50103"/>
    </source>
</evidence>
<keyword evidence="3 6" id="KW-0863">Zinc-finger</keyword>
<comment type="subcellular location">
    <subcellularLocation>
        <location evidence="1">Nucleus</location>
    </subcellularLocation>
</comment>
<dbReference type="GO" id="GO:0008270">
    <property type="term" value="F:zinc ion binding"/>
    <property type="evidence" value="ECO:0007669"/>
    <property type="project" value="UniProtKB-KW"/>
</dbReference>
<feature type="compositionally biased region" description="Pro residues" evidence="7">
    <location>
        <begin position="446"/>
        <end position="460"/>
    </location>
</feature>
<dbReference type="InterPro" id="IPR036855">
    <property type="entry name" value="Znf_CCCH_sf"/>
</dbReference>
<protein>
    <recommendedName>
        <fullName evidence="8">C3H1-type domain-containing protein</fullName>
    </recommendedName>
</protein>
<keyword evidence="4 6" id="KW-0862">Zinc</keyword>
<dbReference type="SUPFAM" id="SSF90229">
    <property type="entry name" value="CCCH zinc finger"/>
    <property type="match status" value="1"/>
</dbReference>
<evidence type="ECO:0000313" key="10">
    <source>
        <dbReference type="Proteomes" id="UP001162029"/>
    </source>
</evidence>
<dbReference type="InterPro" id="IPR051767">
    <property type="entry name" value="Nucleoporin_NUP42"/>
</dbReference>
<evidence type="ECO:0000256" key="2">
    <source>
        <dbReference type="ARBA" id="ARBA00022723"/>
    </source>
</evidence>
<sequence>MKTCKFFLHGTCRNGNKCRFSHETFGNSDGNGCKRNSGGFGSQLQSPFGKNGNTLSTTQGVTMTESGRTLSIEELQHPPIWPLSGFAVFKGLPSIVTGDVSCEEARWEAYQEQKASGNCIQSTQKFQALAAEQQTQRQRVIRLLENRQSAQKLFNGEPLSEVKGLGVKSATANPFGGGTASNPFGVASSSFGGTPTAANPFSGGAAASASSPFGTSITSSYCTTTFRSPSVVGTGTGAGFGDSAAANPFGGTAATSASSLFGNSTTPAFGGAATPSSSAFGGGVLATASPFGTGASVPTSAFSGSGTGSGLTAVGGNAAKAAASPFVGEAATLASSPFGGNATPPTPPPFGAPSVTAPFGGISGATSCPNAFGDATSSINATAKPCGESSSGFVQLTPSPFAAPSSSPFGASTVSTSATSAAGWFGKSTTSSSSLFGGSSVLITAAPPPPPVPAISSPPPDARDDAWNAEQFQQAEFSLGMVPTVPPPPQFC</sequence>
<feature type="zinc finger region" description="C3H1-type" evidence="6">
    <location>
        <begin position="1"/>
        <end position="25"/>
    </location>
</feature>
<dbReference type="InterPro" id="IPR000571">
    <property type="entry name" value="Znf_CCCH"/>
</dbReference>
<evidence type="ECO:0000256" key="3">
    <source>
        <dbReference type="ARBA" id="ARBA00022771"/>
    </source>
</evidence>
<dbReference type="Pfam" id="PF18044">
    <property type="entry name" value="zf-CCCH_4"/>
    <property type="match status" value="1"/>
</dbReference>
<feature type="region of interest" description="Disordered" evidence="7">
    <location>
        <begin position="446"/>
        <end position="465"/>
    </location>
</feature>
<proteinExistence type="predicted"/>
<evidence type="ECO:0000256" key="1">
    <source>
        <dbReference type="ARBA" id="ARBA00004123"/>
    </source>
</evidence>
<dbReference type="Gene3D" id="4.10.1000.10">
    <property type="entry name" value="Zinc finger, CCCH-type"/>
    <property type="match status" value="1"/>
</dbReference>
<dbReference type="PANTHER" id="PTHR46527:SF1">
    <property type="entry name" value="NUCLEOPORIN NUP42"/>
    <property type="match status" value="1"/>
</dbReference>
<feature type="domain" description="C3H1-type" evidence="8">
    <location>
        <begin position="1"/>
        <end position="25"/>
    </location>
</feature>
<evidence type="ECO:0000256" key="4">
    <source>
        <dbReference type="ARBA" id="ARBA00022833"/>
    </source>
</evidence>
<evidence type="ECO:0000256" key="6">
    <source>
        <dbReference type="PROSITE-ProRule" id="PRU00723"/>
    </source>
</evidence>
<organism evidence="9 10">
    <name type="scientific">Peronospora destructor</name>
    <dbReference type="NCBI Taxonomy" id="86335"/>
    <lineage>
        <taxon>Eukaryota</taxon>
        <taxon>Sar</taxon>
        <taxon>Stramenopiles</taxon>
        <taxon>Oomycota</taxon>
        <taxon>Peronosporomycetes</taxon>
        <taxon>Peronosporales</taxon>
        <taxon>Peronosporaceae</taxon>
        <taxon>Peronospora</taxon>
    </lineage>
</organism>
<dbReference type="AlphaFoldDB" id="A0AAV0UWF8"/>
<name>A0AAV0UWF8_9STRA</name>
<gene>
    <name evidence="9" type="ORF">PDE001_LOCUS7552</name>
</gene>
<keyword evidence="5" id="KW-0539">Nucleus</keyword>
<dbReference type="InterPro" id="IPR041367">
    <property type="entry name" value="Znf-CCCH_4"/>
</dbReference>
<evidence type="ECO:0000256" key="7">
    <source>
        <dbReference type="SAM" id="MobiDB-lite"/>
    </source>
</evidence>
<keyword evidence="2 6" id="KW-0479">Metal-binding</keyword>
<dbReference type="GO" id="GO:0005634">
    <property type="term" value="C:nucleus"/>
    <property type="evidence" value="ECO:0007669"/>
    <property type="project" value="UniProtKB-SubCell"/>
</dbReference>
<evidence type="ECO:0000256" key="5">
    <source>
        <dbReference type="ARBA" id="ARBA00023242"/>
    </source>
</evidence>
<dbReference type="PANTHER" id="PTHR46527">
    <property type="entry name" value="NUCLEOPORIN-LIKE PROTEIN 2"/>
    <property type="match status" value="1"/>
</dbReference>
<keyword evidence="10" id="KW-1185">Reference proteome</keyword>